<proteinExistence type="predicted"/>
<dbReference type="EMBL" id="VSSQ01036320">
    <property type="protein sequence ID" value="MPM88766.1"/>
    <property type="molecule type" value="Genomic_DNA"/>
</dbReference>
<sequence>MGLLFEIIKLRCMFELFLFIHGIISGLLLLNFTFQLKHFFFVLAKIADGFDHIMGRYVNQIAAIVHDFAVCWVIQL</sequence>
<organism evidence="2">
    <name type="scientific">bioreactor metagenome</name>
    <dbReference type="NCBI Taxonomy" id="1076179"/>
    <lineage>
        <taxon>unclassified sequences</taxon>
        <taxon>metagenomes</taxon>
        <taxon>ecological metagenomes</taxon>
    </lineage>
</organism>
<feature type="transmembrane region" description="Helical" evidence="1">
    <location>
        <begin position="12"/>
        <end position="34"/>
    </location>
</feature>
<comment type="caution">
    <text evidence="2">The sequence shown here is derived from an EMBL/GenBank/DDBJ whole genome shotgun (WGS) entry which is preliminary data.</text>
</comment>
<gene>
    <name evidence="2" type="ORF">SDC9_135870</name>
</gene>
<protein>
    <submittedName>
        <fullName evidence="2">Uncharacterized protein</fullName>
    </submittedName>
</protein>
<evidence type="ECO:0000256" key="1">
    <source>
        <dbReference type="SAM" id="Phobius"/>
    </source>
</evidence>
<keyword evidence="1" id="KW-1133">Transmembrane helix</keyword>
<keyword evidence="1" id="KW-0812">Transmembrane</keyword>
<reference evidence="2" key="1">
    <citation type="submission" date="2019-08" db="EMBL/GenBank/DDBJ databases">
        <authorList>
            <person name="Kucharzyk K."/>
            <person name="Murdoch R.W."/>
            <person name="Higgins S."/>
            <person name="Loffler F."/>
        </authorList>
    </citation>
    <scope>NUCLEOTIDE SEQUENCE</scope>
</reference>
<dbReference type="AlphaFoldDB" id="A0A645DHH3"/>
<accession>A0A645DHH3</accession>
<name>A0A645DHH3_9ZZZZ</name>
<evidence type="ECO:0000313" key="2">
    <source>
        <dbReference type="EMBL" id="MPM88766.1"/>
    </source>
</evidence>
<keyword evidence="1" id="KW-0472">Membrane</keyword>